<dbReference type="Pfam" id="PF12911">
    <property type="entry name" value="OppC_N"/>
    <property type="match status" value="1"/>
</dbReference>
<dbReference type="AlphaFoldDB" id="A0A0R2CTD5"/>
<name>A0A0R2CTD5_9LACO</name>
<dbReference type="InterPro" id="IPR050366">
    <property type="entry name" value="BP-dependent_transpt_permease"/>
</dbReference>
<dbReference type="GO" id="GO:0005886">
    <property type="term" value="C:plasma membrane"/>
    <property type="evidence" value="ECO:0007669"/>
    <property type="project" value="UniProtKB-SubCell"/>
</dbReference>
<evidence type="ECO:0000256" key="7">
    <source>
        <dbReference type="ARBA" id="ARBA00022989"/>
    </source>
</evidence>
<evidence type="ECO:0000313" key="13">
    <source>
        <dbReference type="Proteomes" id="UP000051256"/>
    </source>
</evidence>
<keyword evidence="4 10" id="KW-0812">Transmembrane</keyword>
<dbReference type="Proteomes" id="UP000051256">
    <property type="component" value="Unassembled WGS sequence"/>
</dbReference>
<comment type="subcellular location">
    <subcellularLocation>
        <location evidence="1 10">Cell membrane</location>
        <topology evidence="1 10">Multi-pass membrane protein</topology>
    </subcellularLocation>
</comment>
<keyword evidence="13" id="KW-1185">Reference proteome</keyword>
<dbReference type="PROSITE" id="PS50928">
    <property type="entry name" value="ABC_TM1"/>
    <property type="match status" value="1"/>
</dbReference>
<keyword evidence="3" id="KW-1003">Cell membrane</keyword>
<keyword evidence="5" id="KW-0571">Peptide transport</keyword>
<feature type="transmembrane region" description="Helical" evidence="10">
    <location>
        <begin position="142"/>
        <end position="167"/>
    </location>
</feature>
<evidence type="ECO:0000256" key="8">
    <source>
        <dbReference type="ARBA" id="ARBA00023136"/>
    </source>
</evidence>
<dbReference type="STRING" id="1423802.FC56_GL001308"/>
<proteinExistence type="inferred from homology"/>
<evidence type="ECO:0000256" key="10">
    <source>
        <dbReference type="RuleBase" id="RU363032"/>
    </source>
</evidence>
<dbReference type="PANTHER" id="PTHR43386">
    <property type="entry name" value="OLIGOPEPTIDE TRANSPORT SYSTEM PERMEASE PROTEIN APPC"/>
    <property type="match status" value="1"/>
</dbReference>
<dbReference type="GO" id="GO:0015031">
    <property type="term" value="P:protein transport"/>
    <property type="evidence" value="ECO:0007669"/>
    <property type="project" value="UniProtKB-KW"/>
</dbReference>
<evidence type="ECO:0000259" key="11">
    <source>
        <dbReference type="PROSITE" id="PS50928"/>
    </source>
</evidence>
<sequence length="341" mass="37466">MINQSQPSDADFQLIPESVKANLDDEKISAPSLTFTQDAWRRLKKNKSAMVSMVILILFFILAFGSSFFETHNPNTQNPAATNLPAKIPGVPIPGLNGTIMQGGTRVDAYQQAGMKPGTFYLMGTDSFGRDLFSRVLYGTRISLTIALVATFFDLTIGIAYGIISGWKGGRIDNFMQRIIEIIMSIPNLVVIILLILVLKPGMVSIILAIAITSWTSMARLVRAETMQLKNQEFILAARSLGENPVKIATKHLLPNLSSVVIINTMFTIPSAIFFEALLSYIGIGISAPQASLGTLLNDGQKNFQFLSYQMWFPAIVLSILMICFNLFGDGLRDAFDPKSK</sequence>
<evidence type="ECO:0000256" key="9">
    <source>
        <dbReference type="ARBA" id="ARBA00024202"/>
    </source>
</evidence>
<evidence type="ECO:0000256" key="5">
    <source>
        <dbReference type="ARBA" id="ARBA00022856"/>
    </source>
</evidence>
<dbReference type="SUPFAM" id="SSF161098">
    <property type="entry name" value="MetI-like"/>
    <property type="match status" value="1"/>
</dbReference>
<feature type="transmembrane region" description="Helical" evidence="10">
    <location>
        <begin position="49"/>
        <end position="69"/>
    </location>
</feature>
<dbReference type="PATRIC" id="fig|1423802.4.peg.1327"/>
<dbReference type="CDD" id="cd06261">
    <property type="entry name" value="TM_PBP2"/>
    <property type="match status" value="1"/>
</dbReference>
<feature type="transmembrane region" description="Helical" evidence="10">
    <location>
        <begin position="204"/>
        <end position="222"/>
    </location>
</feature>
<dbReference type="InterPro" id="IPR035906">
    <property type="entry name" value="MetI-like_sf"/>
</dbReference>
<dbReference type="GO" id="GO:0015833">
    <property type="term" value="P:peptide transport"/>
    <property type="evidence" value="ECO:0007669"/>
    <property type="project" value="UniProtKB-KW"/>
</dbReference>
<evidence type="ECO:0000256" key="3">
    <source>
        <dbReference type="ARBA" id="ARBA00022475"/>
    </source>
</evidence>
<dbReference type="RefSeq" id="WP_056977529.1">
    <property type="nucleotide sequence ID" value="NZ_AYZR01000004.1"/>
</dbReference>
<dbReference type="GO" id="GO:0055085">
    <property type="term" value="P:transmembrane transport"/>
    <property type="evidence" value="ECO:0007669"/>
    <property type="project" value="InterPro"/>
</dbReference>
<dbReference type="EMBL" id="AYZR01000004">
    <property type="protein sequence ID" value="KRM94354.1"/>
    <property type="molecule type" value="Genomic_DNA"/>
</dbReference>
<evidence type="ECO:0000256" key="2">
    <source>
        <dbReference type="ARBA" id="ARBA00022448"/>
    </source>
</evidence>
<gene>
    <name evidence="12" type="ORF">FC56_GL001308</name>
</gene>
<protein>
    <submittedName>
        <fullName evidence="12">ABC-type dipeptide oligopeptide nickel transport system, permease component</fullName>
    </submittedName>
</protein>
<keyword evidence="2 10" id="KW-0813">Transport</keyword>
<organism evidence="12 13">
    <name type="scientific">Lentilactobacillus senioris DSM 24302 = JCM 17472</name>
    <dbReference type="NCBI Taxonomy" id="1423802"/>
    <lineage>
        <taxon>Bacteria</taxon>
        <taxon>Bacillati</taxon>
        <taxon>Bacillota</taxon>
        <taxon>Bacilli</taxon>
        <taxon>Lactobacillales</taxon>
        <taxon>Lactobacillaceae</taxon>
        <taxon>Lentilactobacillus</taxon>
    </lineage>
</organism>
<keyword evidence="6" id="KW-0653">Protein transport</keyword>
<reference evidence="12 13" key="1">
    <citation type="journal article" date="2015" name="Genome Announc.">
        <title>Expanding the biotechnology potential of lactobacilli through comparative genomics of 213 strains and associated genera.</title>
        <authorList>
            <person name="Sun Z."/>
            <person name="Harris H.M."/>
            <person name="McCann A."/>
            <person name="Guo C."/>
            <person name="Argimon S."/>
            <person name="Zhang W."/>
            <person name="Yang X."/>
            <person name="Jeffery I.B."/>
            <person name="Cooney J.C."/>
            <person name="Kagawa T.F."/>
            <person name="Liu W."/>
            <person name="Song Y."/>
            <person name="Salvetti E."/>
            <person name="Wrobel A."/>
            <person name="Rasinkangas P."/>
            <person name="Parkhill J."/>
            <person name="Rea M.C."/>
            <person name="O'Sullivan O."/>
            <person name="Ritari J."/>
            <person name="Douillard F.P."/>
            <person name="Paul Ross R."/>
            <person name="Yang R."/>
            <person name="Briner A.E."/>
            <person name="Felis G.E."/>
            <person name="de Vos W.M."/>
            <person name="Barrangou R."/>
            <person name="Klaenhammer T.R."/>
            <person name="Caufield P.W."/>
            <person name="Cui Y."/>
            <person name="Zhang H."/>
            <person name="O'Toole P.W."/>
        </authorList>
    </citation>
    <scope>NUCLEOTIDE SEQUENCE [LARGE SCALE GENOMIC DNA]</scope>
    <source>
        <strain evidence="12 13">DSM 24302</strain>
    </source>
</reference>
<dbReference type="PANTHER" id="PTHR43386:SF24">
    <property type="entry name" value="OLIGOPEPTIDE TRANSPORT SYSTEM PERMEASE PROTEIN AMID"/>
    <property type="match status" value="1"/>
</dbReference>
<keyword evidence="7 10" id="KW-1133">Transmembrane helix</keyword>
<feature type="domain" description="ABC transmembrane type-1" evidence="11">
    <location>
        <begin position="140"/>
        <end position="329"/>
    </location>
</feature>
<evidence type="ECO:0000256" key="4">
    <source>
        <dbReference type="ARBA" id="ARBA00022692"/>
    </source>
</evidence>
<accession>A0A0R2CTD5</accession>
<evidence type="ECO:0000313" key="12">
    <source>
        <dbReference type="EMBL" id="KRM94354.1"/>
    </source>
</evidence>
<evidence type="ECO:0000256" key="1">
    <source>
        <dbReference type="ARBA" id="ARBA00004651"/>
    </source>
</evidence>
<dbReference type="InterPro" id="IPR025966">
    <property type="entry name" value="OppC_N"/>
</dbReference>
<dbReference type="Gene3D" id="1.10.3720.10">
    <property type="entry name" value="MetI-like"/>
    <property type="match status" value="1"/>
</dbReference>
<evidence type="ECO:0000256" key="6">
    <source>
        <dbReference type="ARBA" id="ARBA00022927"/>
    </source>
</evidence>
<feature type="transmembrane region" description="Helical" evidence="10">
    <location>
        <begin position="261"/>
        <end position="286"/>
    </location>
</feature>
<dbReference type="Pfam" id="PF00528">
    <property type="entry name" value="BPD_transp_1"/>
    <property type="match status" value="1"/>
</dbReference>
<feature type="transmembrane region" description="Helical" evidence="10">
    <location>
        <begin position="179"/>
        <end position="198"/>
    </location>
</feature>
<keyword evidence="8 10" id="KW-0472">Membrane</keyword>
<comment type="similarity">
    <text evidence="9">Belongs to the binding-protein-dependent transport system permease family. OppBC subfamily.</text>
</comment>
<feature type="transmembrane region" description="Helical" evidence="10">
    <location>
        <begin position="306"/>
        <end position="329"/>
    </location>
</feature>
<dbReference type="InterPro" id="IPR000515">
    <property type="entry name" value="MetI-like"/>
</dbReference>
<comment type="caution">
    <text evidence="12">The sequence shown here is derived from an EMBL/GenBank/DDBJ whole genome shotgun (WGS) entry which is preliminary data.</text>
</comment>